<comment type="caution">
    <text evidence="1">The sequence shown here is derived from an EMBL/GenBank/DDBJ whole genome shotgun (WGS) entry which is preliminary data.</text>
</comment>
<reference evidence="1 2" key="1">
    <citation type="submission" date="2018-07" db="EMBL/GenBank/DDBJ databases">
        <title>Halomonas rutogse sp. nov., isolated from Lake TangqianCo on Tibetan Plateau.</title>
        <authorList>
            <person name="Lu H."/>
            <person name="Xing P."/>
            <person name="Wu Q."/>
        </authorList>
    </citation>
    <scope>NUCLEOTIDE SEQUENCE [LARGE SCALE GENOMIC DNA]</scope>
    <source>
        <strain evidence="1 2">TQ8S</strain>
    </source>
</reference>
<proteinExistence type="predicted"/>
<name>A0A368TQX4_9GAMM</name>
<dbReference type="EMBL" id="QPIJ01000147">
    <property type="protein sequence ID" value="RCV85643.1"/>
    <property type="molecule type" value="Genomic_DNA"/>
</dbReference>
<dbReference type="RefSeq" id="WP_114488789.1">
    <property type="nucleotide sequence ID" value="NZ_QPIJ01000147.1"/>
</dbReference>
<evidence type="ECO:0000313" key="1">
    <source>
        <dbReference type="EMBL" id="RCV85643.1"/>
    </source>
</evidence>
<keyword evidence="2" id="KW-1185">Reference proteome</keyword>
<sequence>MKQKRYFAVHAFGFPGHPFPKFWDAYPTLQHARNAARQAIKDGWRECEILRDKPRVPGNVGIERETVETLRSAS</sequence>
<dbReference type="AlphaFoldDB" id="A0A368TQX4"/>
<evidence type="ECO:0008006" key="3">
    <source>
        <dbReference type="Google" id="ProtNLM"/>
    </source>
</evidence>
<dbReference type="Proteomes" id="UP000253204">
    <property type="component" value="Unassembled WGS sequence"/>
</dbReference>
<protein>
    <recommendedName>
        <fullName evidence="3">DUF4170 domain-containing protein</fullName>
    </recommendedName>
</protein>
<gene>
    <name evidence="1" type="ORF">DU506_21170</name>
</gene>
<organism evidence="1 2">
    <name type="scientific">Vreelandella rituensis</name>
    <dbReference type="NCBI Taxonomy" id="2282306"/>
    <lineage>
        <taxon>Bacteria</taxon>
        <taxon>Pseudomonadati</taxon>
        <taxon>Pseudomonadota</taxon>
        <taxon>Gammaproteobacteria</taxon>
        <taxon>Oceanospirillales</taxon>
        <taxon>Halomonadaceae</taxon>
        <taxon>Vreelandella</taxon>
    </lineage>
</organism>
<accession>A0A368TQX4</accession>
<evidence type="ECO:0000313" key="2">
    <source>
        <dbReference type="Proteomes" id="UP000253204"/>
    </source>
</evidence>